<dbReference type="Pfam" id="PF01928">
    <property type="entry name" value="CYTH"/>
    <property type="match status" value="1"/>
</dbReference>
<dbReference type="PANTHER" id="PTHR40114">
    <property type="entry name" value="SLR0698 PROTEIN"/>
    <property type="match status" value="1"/>
</dbReference>
<dbReference type="Proteomes" id="UP000070138">
    <property type="component" value="Unassembled WGS sequence"/>
</dbReference>
<evidence type="ECO:0000313" key="3">
    <source>
        <dbReference type="Proteomes" id="UP000070138"/>
    </source>
</evidence>
<protein>
    <submittedName>
        <fullName evidence="2">Adenylate cyclase</fullName>
    </submittedName>
</protein>
<dbReference type="SUPFAM" id="SSF55154">
    <property type="entry name" value="CYTH-like phosphatases"/>
    <property type="match status" value="1"/>
</dbReference>
<reference evidence="3" key="1">
    <citation type="submission" date="2014-10" db="EMBL/GenBank/DDBJ databases">
        <title>Genome sequencing of Vitellibacter sp. D-24.</title>
        <authorList>
            <person name="Thevarajoo S."/>
            <person name="Selvaratnam C."/>
            <person name="Goh K.M."/>
            <person name="Chong C.S."/>
        </authorList>
    </citation>
    <scope>NUCLEOTIDE SEQUENCE [LARGE SCALE GENOMIC DNA]</scope>
    <source>
        <strain evidence="3">D-24</strain>
    </source>
</reference>
<dbReference type="SMART" id="SM01118">
    <property type="entry name" value="CYTH"/>
    <property type="match status" value="1"/>
</dbReference>
<dbReference type="CDD" id="cd07891">
    <property type="entry name" value="CYTH-like_CthTTM-like_1"/>
    <property type="match status" value="1"/>
</dbReference>
<proteinExistence type="predicted"/>
<dbReference type="PROSITE" id="PS51707">
    <property type="entry name" value="CYTH"/>
    <property type="match status" value="1"/>
</dbReference>
<dbReference type="EMBL" id="JRWG01000002">
    <property type="protein sequence ID" value="KXO00729.1"/>
    <property type="molecule type" value="Genomic_DNA"/>
</dbReference>
<dbReference type="AlphaFoldDB" id="A0A137RKM3"/>
<accession>A0A137RKM3</accession>
<gene>
    <name evidence="2" type="ORF">LS48_04940</name>
</gene>
<organism evidence="2 3">
    <name type="scientific">Aequorivita aquimaris</name>
    <dbReference type="NCBI Taxonomy" id="1548749"/>
    <lineage>
        <taxon>Bacteria</taxon>
        <taxon>Pseudomonadati</taxon>
        <taxon>Bacteroidota</taxon>
        <taxon>Flavobacteriia</taxon>
        <taxon>Flavobacteriales</taxon>
        <taxon>Flavobacteriaceae</taxon>
        <taxon>Aequorivita</taxon>
    </lineage>
</organism>
<dbReference type="Gene3D" id="2.40.320.10">
    <property type="entry name" value="Hypothetical Protein Pfu-838710-001"/>
    <property type="match status" value="1"/>
</dbReference>
<dbReference type="OrthoDB" id="9805588at2"/>
<dbReference type="PATRIC" id="fig|1548749.3.peg.1039"/>
<reference evidence="2 3" key="2">
    <citation type="journal article" date="2016" name="Int. J. Syst. Evol. Microbiol.">
        <title>Vitellibacter aquimaris sp. nov., a marine bacterium isolated from seawater.</title>
        <authorList>
            <person name="Thevarajoo S."/>
            <person name="Selvaratnam C."/>
            <person name="Goh K.M."/>
            <person name="Hong K.W."/>
            <person name="Chan X.Y."/>
            <person name="Chan K.G."/>
            <person name="Chong C.S."/>
        </authorList>
    </citation>
    <scope>NUCLEOTIDE SEQUENCE [LARGE SCALE GENOMIC DNA]</scope>
    <source>
        <strain evidence="2 3">D-24</strain>
    </source>
</reference>
<dbReference type="PIRSF" id="PIRSF016487">
    <property type="entry name" value="CYTH_UCP016487"/>
    <property type="match status" value="1"/>
</dbReference>
<evidence type="ECO:0000259" key="1">
    <source>
        <dbReference type="PROSITE" id="PS51707"/>
    </source>
</evidence>
<sequence length="159" mass="18592">MQEIERKFLVTSEAFKNEAHKRTRIVQGFLNTHPERTVRIRIQGNDGFITIKGKSNKSGLSRFEWEKQISQAEAEELLHLCEPGIIEKTRYEIFFDDHTFEVDDFMGDNEGLIIAEIELDSETEPFSKPEWLGKEVTGDVKYYNSNLSKNPYKNWTNEN</sequence>
<evidence type="ECO:0000313" key="2">
    <source>
        <dbReference type="EMBL" id="KXO00729.1"/>
    </source>
</evidence>
<dbReference type="STRING" id="1548749.LS48_04940"/>
<dbReference type="RefSeq" id="WP_062620535.1">
    <property type="nucleotide sequence ID" value="NZ_JRWG01000002.1"/>
</dbReference>
<dbReference type="InterPro" id="IPR033469">
    <property type="entry name" value="CYTH-like_dom_sf"/>
</dbReference>
<comment type="caution">
    <text evidence="2">The sequence shown here is derived from an EMBL/GenBank/DDBJ whole genome shotgun (WGS) entry which is preliminary data.</text>
</comment>
<feature type="domain" description="CYTH" evidence="1">
    <location>
        <begin position="1"/>
        <end position="149"/>
    </location>
</feature>
<dbReference type="InterPro" id="IPR012042">
    <property type="entry name" value="NeuTTM/CthTTM-like"/>
</dbReference>
<name>A0A137RKM3_9FLAO</name>
<dbReference type="InterPro" id="IPR023577">
    <property type="entry name" value="CYTH_domain"/>
</dbReference>
<keyword evidence="3" id="KW-1185">Reference proteome</keyword>
<dbReference type="PANTHER" id="PTHR40114:SF1">
    <property type="entry name" value="SLR0698 PROTEIN"/>
    <property type="match status" value="1"/>
</dbReference>